<dbReference type="OrthoDB" id="7630357at2"/>
<accession>B0T255</accession>
<dbReference type="GO" id="GO:0016020">
    <property type="term" value="C:membrane"/>
    <property type="evidence" value="ECO:0007669"/>
    <property type="project" value="UniProtKB-UniRule"/>
</dbReference>
<dbReference type="KEGG" id="cak:Caul_0086"/>
<dbReference type="PROSITE" id="PS51123">
    <property type="entry name" value="OMPA_2"/>
    <property type="match status" value="1"/>
</dbReference>
<dbReference type="InterPro" id="IPR006665">
    <property type="entry name" value="OmpA-like"/>
</dbReference>
<dbReference type="SUPFAM" id="SSF103088">
    <property type="entry name" value="OmpA-like"/>
    <property type="match status" value="1"/>
</dbReference>
<sequence precursor="true">MKRVGPTVICMAMAAGLVAGCATNNPWPKSRSQIVETAPACEDFAVQIYFETESAALTNEARSVLKGAGALAKGCKVASARVIGLSDAVGGGSNSNLALSRKRADTVKAALDKIGFRDVAFEVGAAGDAGATTSGGEARPLRRRADIKFDLDGPLR</sequence>
<feature type="chain" id="PRO_5005661666" evidence="2">
    <location>
        <begin position="22"/>
        <end position="156"/>
    </location>
</feature>
<dbReference type="Pfam" id="PF00691">
    <property type="entry name" value="OmpA"/>
    <property type="match status" value="1"/>
</dbReference>
<name>B0T255_CAUSK</name>
<evidence type="ECO:0000259" key="3">
    <source>
        <dbReference type="PROSITE" id="PS51123"/>
    </source>
</evidence>
<feature type="domain" description="OmpA-like" evidence="3">
    <location>
        <begin position="37"/>
        <end position="153"/>
    </location>
</feature>
<keyword evidence="1" id="KW-0472">Membrane</keyword>
<organism evidence="4">
    <name type="scientific">Caulobacter sp. (strain K31)</name>
    <dbReference type="NCBI Taxonomy" id="366602"/>
    <lineage>
        <taxon>Bacteria</taxon>
        <taxon>Pseudomonadati</taxon>
        <taxon>Pseudomonadota</taxon>
        <taxon>Alphaproteobacteria</taxon>
        <taxon>Caulobacterales</taxon>
        <taxon>Caulobacteraceae</taxon>
        <taxon>Caulobacter</taxon>
    </lineage>
</organism>
<dbReference type="Gene3D" id="3.30.1330.60">
    <property type="entry name" value="OmpA-like domain"/>
    <property type="match status" value="1"/>
</dbReference>
<dbReference type="eggNOG" id="COG2885">
    <property type="taxonomic scope" value="Bacteria"/>
</dbReference>
<dbReference type="AlphaFoldDB" id="B0T255"/>
<evidence type="ECO:0000256" key="2">
    <source>
        <dbReference type="SAM" id="SignalP"/>
    </source>
</evidence>
<gene>
    <name evidence="4" type="ordered locus">Caul_0086</name>
</gene>
<reference evidence="4" key="1">
    <citation type="submission" date="2008-01" db="EMBL/GenBank/DDBJ databases">
        <title>Complete sequence of chromosome of Caulobacter sp. K31.</title>
        <authorList>
            <consortium name="US DOE Joint Genome Institute"/>
            <person name="Copeland A."/>
            <person name="Lucas S."/>
            <person name="Lapidus A."/>
            <person name="Barry K."/>
            <person name="Glavina del Rio T."/>
            <person name="Dalin E."/>
            <person name="Tice H."/>
            <person name="Pitluck S."/>
            <person name="Bruce D."/>
            <person name="Goodwin L."/>
            <person name="Thompson L.S."/>
            <person name="Brettin T."/>
            <person name="Detter J.C."/>
            <person name="Han C."/>
            <person name="Schmutz J."/>
            <person name="Larimer F."/>
            <person name="Land M."/>
            <person name="Hauser L."/>
            <person name="Kyrpides N."/>
            <person name="Kim E."/>
            <person name="Stephens C."/>
            <person name="Richardson P."/>
        </authorList>
    </citation>
    <scope>NUCLEOTIDE SEQUENCE [LARGE SCALE GENOMIC DNA]</scope>
    <source>
        <strain evidence="4">K31</strain>
    </source>
</reference>
<dbReference type="HOGENOM" id="CLU_143347_0_0_5"/>
<dbReference type="InterPro" id="IPR036737">
    <property type="entry name" value="OmpA-like_sf"/>
</dbReference>
<protein>
    <submittedName>
        <fullName evidence="4">OmpA/MotB domain protein</fullName>
    </submittedName>
</protein>
<dbReference type="PROSITE" id="PS51257">
    <property type="entry name" value="PROKAR_LIPOPROTEIN"/>
    <property type="match status" value="1"/>
</dbReference>
<feature type="signal peptide" evidence="2">
    <location>
        <begin position="1"/>
        <end position="21"/>
    </location>
</feature>
<dbReference type="EMBL" id="CP000927">
    <property type="protein sequence ID" value="ABZ69224.1"/>
    <property type="molecule type" value="Genomic_DNA"/>
</dbReference>
<dbReference type="STRING" id="366602.Caul_0086"/>
<proteinExistence type="predicted"/>
<evidence type="ECO:0000313" key="4">
    <source>
        <dbReference type="EMBL" id="ABZ69224.1"/>
    </source>
</evidence>
<evidence type="ECO:0000256" key="1">
    <source>
        <dbReference type="PROSITE-ProRule" id="PRU00473"/>
    </source>
</evidence>
<keyword evidence="2" id="KW-0732">Signal</keyword>